<evidence type="ECO:0000256" key="1">
    <source>
        <dbReference type="SAM" id="MobiDB-lite"/>
    </source>
</evidence>
<name>A0A4C1Z3A5_EUMVA</name>
<organism evidence="2 3">
    <name type="scientific">Eumeta variegata</name>
    <name type="common">Bagworm moth</name>
    <name type="synonym">Eumeta japonica</name>
    <dbReference type="NCBI Taxonomy" id="151549"/>
    <lineage>
        <taxon>Eukaryota</taxon>
        <taxon>Metazoa</taxon>
        <taxon>Ecdysozoa</taxon>
        <taxon>Arthropoda</taxon>
        <taxon>Hexapoda</taxon>
        <taxon>Insecta</taxon>
        <taxon>Pterygota</taxon>
        <taxon>Neoptera</taxon>
        <taxon>Endopterygota</taxon>
        <taxon>Lepidoptera</taxon>
        <taxon>Glossata</taxon>
        <taxon>Ditrysia</taxon>
        <taxon>Tineoidea</taxon>
        <taxon>Psychidae</taxon>
        <taxon>Oiketicinae</taxon>
        <taxon>Eumeta</taxon>
    </lineage>
</organism>
<comment type="caution">
    <text evidence="2">The sequence shown here is derived from an EMBL/GenBank/DDBJ whole genome shotgun (WGS) entry which is preliminary data.</text>
</comment>
<feature type="compositionally biased region" description="Basic and acidic residues" evidence="1">
    <location>
        <begin position="1"/>
        <end position="10"/>
    </location>
</feature>
<accession>A0A4C1Z3A5</accession>
<evidence type="ECO:0000313" key="3">
    <source>
        <dbReference type="Proteomes" id="UP000299102"/>
    </source>
</evidence>
<feature type="region of interest" description="Disordered" evidence="1">
    <location>
        <begin position="1"/>
        <end position="31"/>
    </location>
</feature>
<evidence type="ECO:0000313" key="2">
    <source>
        <dbReference type="EMBL" id="GBP82030.1"/>
    </source>
</evidence>
<keyword evidence="3" id="KW-1185">Reference proteome</keyword>
<sequence>MRANERRAEARAPTTSEFEYEGRPKGIPPWTTPYIGGGASYEERKTKSLKHTTVSLQQSIYFKLRGSDLKSPTPAQYVESVGAGGLRSAVADVIGMSGADLLTCFLGTERDMQPCSSTLIATDKRTPKVVRAPRRVSRCYGADVLTNMVTANPTHELRART</sequence>
<proteinExistence type="predicted"/>
<protein>
    <submittedName>
        <fullName evidence="2">Uncharacterized protein</fullName>
    </submittedName>
</protein>
<gene>
    <name evidence="2" type="ORF">EVAR_52234_1</name>
</gene>
<dbReference type="EMBL" id="BGZK01001543">
    <property type="protein sequence ID" value="GBP82030.1"/>
    <property type="molecule type" value="Genomic_DNA"/>
</dbReference>
<reference evidence="2 3" key="1">
    <citation type="journal article" date="2019" name="Commun. Biol.">
        <title>The bagworm genome reveals a unique fibroin gene that provides high tensile strength.</title>
        <authorList>
            <person name="Kono N."/>
            <person name="Nakamura H."/>
            <person name="Ohtoshi R."/>
            <person name="Tomita M."/>
            <person name="Numata K."/>
            <person name="Arakawa K."/>
        </authorList>
    </citation>
    <scope>NUCLEOTIDE SEQUENCE [LARGE SCALE GENOMIC DNA]</scope>
</reference>
<dbReference type="Proteomes" id="UP000299102">
    <property type="component" value="Unassembled WGS sequence"/>
</dbReference>
<dbReference type="AlphaFoldDB" id="A0A4C1Z3A5"/>